<dbReference type="Gene3D" id="2.40.30.170">
    <property type="match status" value="1"/>
</dbReference>
<evidence type="ECO:0000313" key="3">
    <source>
        <dbReference type="EMBL" id="ETD70205.1"/>
    </source>
</evidence>
<dbReference type="Proteomes" id="UP000018766">
    <property type="component" value="Unassembled WGS sequence"/>
</dbReference>
<keyword evidence="1" id="KW-0175">Coiled coil</keyword>
<dbReference type="OrthoDB" id="9778236at2"/>
<sequence length="323" mass="35821">MKKIILLLIAVAIAGIAYWQNKKLQTTSYEGIAQVNGRLNLNRIDISSLYPGRIEEILVNEGDNVQKDQVLAKLSGSQINTQVALANAQKQQAQESLQRVKAEQDAAQQQLNLAKIELNNAQKLFKDNLISRTELTRQQTNYAAMVAKVNATKAAQQEVEATISQADAQIDRVKDMQKDYAIKSPISGRIEYKIAELGNVIPAGGKVMSILDTHDVYLNVFLPSYQSNPIKIGDEARIFIEGIDGLFPATIDFIASQAQFTPKSVETQEERAKLMFKVKLKIPEDIIAQYPGLFKGGMTAIGYVKYEANAQWPESLAIKLPNK</sequence>
<evidence type="ECO:0000256" key="1">
    <source>
        <dbReference type="SAM" id="Coils"/>
    </source>
</evidence>
<gene>
    <name evidence="3" type="ORF">V757_08100</name>
</gene>
<comment type="caution">
    <text evidence="3">The sequence shown here is derived from an EMBL/GenBank/DDBJ whole genome shotgun (WGS) entry which is preliminary data.</text>
</comment>
<dbReference type="SUPFAM" id="SSF56954">
    <property type="entry name" value="Outer membrane efflux proteins (OEP)"/>
    <property type="match status" value="1"/>
</dbReference>
<dbReference type="GO" id="GO:0005886">
    <property type="term" value="C:plasma membrane"/>
    <property type="evidence" value="ECO:0007669"/>
    <property type="project" value="TreeGrafter"/>
</dbReference>
<dbReference type="Gene3D" id="1.10.287.470">
    <property type="entry name" value="Helix hairpin bin"/>
    <property type="match status" value="1"/>
</dbReference>
<reference evidence="3 4" key="1">
    <citation type="submission" date="2013-11" db="EMBL/GenBank/DDBJ databases">
        <title>Genomic analysis of Pelistega sp. HM-7.</title>
        <authorList>
            <person name="Kumbhare S.V."/>
            <person name="Shetty S.A."/>
            <person name="Sharma O."/>
            <person name="Dhotre D.P."/>
        </authorList>
    </citation>
    <scope>NUCLEOTIDE SEQUENCE [LARGE SCALE GENOMIC DNA]</scope>
    <source>
        <strain evidence="3 4">HM-7</strain>
    </source>
</reference>
<evidence type="ECO:0000313" key="4">
    <source>
        <dbReference type="Proteomes" id="UP000018766"/>
    </source>
</evidence>
<dbReference type="InterPro" id="IPR058781">
    <property type="entry name" value="HH_AprE-like"/>
</dbReference>
<dbReference type="RefSeq" id="WP_023951542.1">
    <property type="nucleotide sequence ID" value="NZ_AYSV01000090.1"/>
</dbReference>
<organism evidence="3 4">
    <name type="scientific">Pelistega indica</name>
    <dbReference type="NCBI Taxonomy" id="1414851"/>
    <lineage>
        <taxon>Bacteria</taxon>
        <taxon>Pseudomonadati</taxon>
        <taxon>Pseudomonadota</taxon>
        <taxon>Betaproteobacteria</taxon>
        <taxon>Burkholderiales</taxon>
        <taxon>Alcaligenaceae</taxon>
        <taxon>Pelistega</taxon>
    </lineage>
</organism>
<dbReference type="AlphaFoldDB" id="V8G193"/>
<dbReference type="PANTHER" id="PTHR30438">
    <property type="entry name" value="36 KDA ANTIGEN-RELATED"/>
    <property type="match status" value="1"/>
</dbReference>
<protein>
    <submittedName>
        <fullName evidence="3">Hemolysin D</fullName>
    </submittedName>
</protein>
<accession>V8G193</accession>
<dbReference type="PANTHER" id="PTHR30438:SF2">
    <property type="entry name" value="MEMBRANE PROTEIN"/>
    <property type="match status" value="1"/>
</dbReference>
<evidence type="ECO:0000259" key="2">
    <source>
        <dbReference type="Pfam" id="PF25994"/>
    </source>
</evidence>
<proteinExistence type="predicted"/>
<dbReference type="SUPFAM" id="SSF111369">
    <property type="entry name" value="HlyD-like secretion proteins"/>
    <property type="match status" value="1"/>
</dbReference>
<keyword evidence="4" id="KW-1185">Reference proteome</keyword>
<name>V8G193_9BURK</name>
<dbReference type="Gene3D" id="2.40.50.100">
    <property type="match status" value="1"/>
</dbReference>
<dbReference type="Pfam" id="PF25994">
    <property type="entry name" value="HH_AprE"/>
    <property type="match status" value="1"/>
</dbReference>
<feature type="domain" description="AprE-like long alpha-helical hairpin" evidence="2">
    <location>
        <begin position="76"/>
        <end position="175"/>
    </location>
</feature>
<dbReference type="PATRIC" id="fig|1414851.3.peg.1672"/>
<dbReference type="EMBL" id="AYSV01000090">
    <property type="protein sequence ID" value="ETD70205.1"/>
    <property type="molecule type" value="Genomic_DNA"/>
</dbReference>
<feature type="coiled-coil region" evidence="1">
    <location>
        <begin position="83"/>
        <end position="124"/>
    </location>
</feature>